<evidence type="ECO:0000256" key="7">
    <source>
        <dbReference type="ARBA" id="ARBA00022630"/>
    </source>
</evidence>
<dbReference type="EMBL" id="MVBO01000143">
    <property type="protein sequence ID" value="OZJ02556.1"/>
    <property type="molecule type" value="Genomic_DNA"/>
</dbReference>
<dbReference type="PANTHER" id="PTHR24058">
    <property type="entry name" value="DUAL SPECIFICITY PROTEIN KINASE"/>
    <property type="match status" value="1"/>
</dbReference>
<evidence type="ECO:0000313" key="20">
    <source>
        <dbReference type="Proteomes" id="UP000242875"/>
    </source>
</evidence>
<comment type="catalytic activity">
    <reaction evidence="15">
        <text>L-threonyl-[protein] + ATP = O-phospho-L-threonyl-[protein] + ADP + H(+)</text>
        <dbReference type="Rhea" id="RHEA:46608"/>
        <dbReference type="Rhea" id="RHEA-COMP:11060"/>
        <dbReference type="Rhea" id="RHEA-COMP:11605"/>
        <dbReference type="ChEBI" id="CHEBI:15378"/>
        <dbReference type="ChEBI" id="CHEBI:30013"/>
        <dbReference type="ChEBI" id="CHEBI:30616"/>
        <dbReference type="ChEBI" id="CHEBI:61977"/>
        <dbReference type="ChEBI" id="CHEBI:456216"/>
        <dbReference type="EC" id="2.7.12.1"/>
    </reaction>
</comment>
<evidence type="ECO:0000256" key="16">
    <source>
        <dbReference type="ARBA" id="ARBA00051680"/>
    </source>
</evidence>
<feature type="compositionally biased region" description="Polar residues" evidence="17">
    <location>
        <begin position="160"/>
        <end position="172"/>
    </location>
</feature>
<dbReference type="PANTHER" id="PTHR24058:SF22">
    <property type="entry name" value="DUAL SPECIFICITY TYROSINE-PHOSPHORYLATION-REGULATED KINASE 4"/>
    <property type="match status" value="1"/>
</dbReference>
<feature type="region of interest" description="Disordered" evidence="17">
    <location>
        <begin position="2048"/>
        <end position="2120"/>
    </location>
</feature>
<dbReference type="InterPro" id="IPR036291">
    <property type="entry name" value="NAD(P)-bd_dom_sf"/>
</dbReference>
<feature type="compositionally biased region" description="Basic and acidic residues" evidence="17">
    <location>
        <begin position="200"/>
        <end position="217"/>
    </location>
</feature>
<keyword evidence="5" id="KW-0964">Secreted</keyword>
<dbReference type="SUPFAM" id="SSF51905">
    <property type="entry name" value="FAD/NAD(P)-binding domain"/>
    <property type="match status" value="1"/>
</dbReference>
<dbReference type="Gene3D" id="3.40.50.720">
    <property type="entry name" value="NAD(P)-binding Rossmann-like Domain"/>
    <property type="match status" value="1"/>
</dbReference>
<feature type="compositionally biased region" description="Polar residues" evidence="17">
    <location>
        <begin position="243"/>
        <end position="259"/>
    </location>
</feature>
<proteinExistence type="inferred from homology"/>
<evidence type="ECO:0000256" key="15">
    <source>
        <dbReference type="ARBA" id="ARBA00049308"/>
    </source>
</evidence>
<dbReference type="GO" id="GO:0005856">
    <property type="term" value="C:cytoskeleton"/>
    <property type="evidence" value="ECO:0007669"/>
    <property type="project" value="TreeGrafter"/>
</dbReference>
<dbReference type="CDD" id="cd14210">
    <property type="entry name" value="PKc_DYRK"/>
    <property type="match status" value="1"/>
</dbReference>
<dbReference type="PRINTS" id="PR00420">
    <property type="entry name" value="RNGMNOXGNASE"/>
</dbReference>
<dbReference type="Gene3D" id="3.30.9.10">
    <property type="entry name" value="D-Amino Acid Oxidase, subunit A, domain 2"/>
    <property type="match status" value="1"/>
</dbReference>
<evidence type="ECO:0000259" key="18">
    <source>
        <dbReference type="PROSITE" id="PS50011"/>
    </source>
</evidence>
<dbReference type="Pfam" id="PF21274">
    <property type="entry name" value="Rng_hyd_C"/>
    <property type="match status" value="1"/>
</dbReference>
<evidence type="ECO:0000256" key="9">
    <source>
        <dbReference type="ARBA" id="ARBA00022741"/>
    </source>
</evidence>
<evidence type="ECO:0000256" key="3">
    <source>
        <dbReference type="ARBA" id="ARBA00008867"/>
    </source>
</evidence>
<evidence type="ECO:0000313" key="19">
    <source>
        <dbReference type="EMBL" id="OZJ02556.1"/>
    </source>
</evidence>
<dbReference type="InterPro" id="IPR045379">
    <property type="entry name" value="Crinkler_N"/>
</dbReference>
<dbReference type="GO" id="GO:0071949">
    <property type="term" value="F:FAD binding"/>
    <property type="evidence" value="ECO:0007669"/>
    <property type="project" value="InterPro"/>
</dbReference>
<dbReference type="Pfam" id="PF02458">
    <property type="entry name" value="Transferase"/>
    <property type="match status" value="1"/>
</dbReference>
<feature type="region of interest" description="Disordered" evidence="17">
    <location>
        <begin position="844"/>
        <end position="868"/>
    </location>
</feature>
<dbReference type="GO" id="GO:0005576">
    <property type="term" value="C:extracellular region"/>
    <property type="evidence" value="ECO:0007669"/>
    <property type="project" value="UniProtKB-SubCell"/>
</dbReference>
<evidence type="ECO:0000256" key="8">
    <source>
        <dbReference type="ARBA" id="ARBA00022679"/>
    </source>
</evidence>
<feature type="region of interest" description="Disordered" evidence="17">
    <location>
        <begin position="402"/>
        <end position="424"/>
    </location>
</feature>
<dbReference type="GO" id="GO:0004674">
    <property type="term" value="F:protein serine/threonine kinase activity"/>
    <property type="evidence" value="ECO:0007669"/>
    <property type="project" value="UniProtKB-KW"/>
</dbReference>
<dbReference type="PROSITE" id="PS50011">
    <property type="entry name" value="PROTEIN_KINASE_DOM"/>
    <property type="match status" value="1"/>
</dbReference>
<feature type="compositionally biased region" description="Low complexity" evidence="17">
    <location>
        <begin position="219"/>
        <end position="230"/>
    </location>
</feature>
<dbReference type="Gene3D" id="3.50.50.60">
    <property type="entry name" value="FAD/NAD(P)-binding domain"/>
    <property type="match status" value="1"/>
</dbReference>
<keyword evidence="20" id="KW-1185">Reference proteome</keyword>
<protein>
    <recommendedName>
        <fullName evidence="4">dual-specificity kinase</fullName>
        <ecNumber evidence="4">2.7.12.1</ecNumber>
    </recommendedName>
</protein>
<dbReference type="Gene3D" id="3.30.200.20">
    <property type="entry name" value="Phosphorylase Kinase, domain 1"/>
    <property type="match status" value="1"/>
</dbReference>
<dbReference type="Gene3D" id="1.10.510.10">
    <property type="entry name" value="Transferase(Phosphotransferase) domain 1"/>
    <property type="match status" value="1"/>
</dbReference>
<accession>A0A261XW10</accession>
<evidence type="ECO:0000256" key="2">
    <source>
        <dbReference type="ARBA" id="ARBA00004613"/>
    </source>
</evidence>
<feature type="region of interest" description="Disordered" evidence="17">
    <location>
        <begin position="291"/>
        <end position="332"/>
    </location>
</feature>
<dbReference type="Gene3D" id="3.40.30.120">
    <property type="match status" value="1"/>
</dbReference>
<keyword evidence="7" id="KW-0285">Flavoprotein</keyword>
<feature type="compositionally biased region" description="Polar residues" evidence="17">
    <location>
        <begin position="84"/>
        <end position="97"/>
    </location>
</feature>
<evidence type="ECO:0000256" key="5">
    <source>
        <dbReference type="ARBA" id="ARBA00022525"/>
    </source>
</evidence>
<feature type="compositionally biased region" description="Basic and acidic residues" evidence="17">
    <location>
        <begin position="2100"/>
        <end position="2114"/>
    </location>
</feature>
<dbReference type="InterPro" id="IPR002938">
    <property type="entry name" value="FAD-bd"/>
</dbReference>
<keyword evidence="9" id="KW-0547">Nucleotide-binding</keyword>
<evidence type="ECO:0000256" key="10">
    <source>
        <dbReference type="ARBA" id="ARBA00022777"/>
    </source>
</evidence>
<dbReference type="SUPFAM" id="SSF51735">
    <property type="entry name" value="NAD(P)-binding Rossmann-fold domains"/>
    <property type="match status" value="1"/>
</dbReference>
<keyword evidence="13" id="KW-0560">Oxidoreductase</keyword>
<dbReference type="EC" id="2.7.12.1" evidence="4"/>
<keyword evidence="8" id="KW-0808">Transferase</keyword>
<comment type="subcellular location">
    <subcellularLocation>
        <location evidence="1">Host cell</location>
    </subcellularLocation>
    <subcellularLocation>
        <location evidence="2">Secreted</location>
    </subcellularLocation>
</comment>
<feature type="region of interest" description="Disordered" evidence="17">
    <location>
        <begin position="18"/>
        <end position="264"/>
    </location>
</feature>
<keyword evidence="11" id="KW-0274">FAD</keyword>
<gene>
    <name evidence="19" type="ORF">BZG36_04329</name>
</gene>
<dbReference type="InterPro" id="IPR042521">
    <property type="entry name" value="DYRK"/>
</dbReference>
<dbReference type="Gene3D" id="3.30.559.10">
    <property type="entry name" value="Chloramphenicol acetyltransferase-like domain"/>
    <property type="match status" value="2"/>
</dbReference>
<dbReference type="Pfam" id="PF00069">
    <property type="entry name" value="Pkinase"/>
    <property type="match status" value="1"/>
</dbReference>
<dbReference type="Pfam" id="PF20147">
    <property type="entry name" value="Crinkler"/>
    <property type="match status" value="1"/>
</dbReference>
<feature type="region of interest" description="Disordered" evidence="17">
    <location>
        <begin position="457"/>
        <end position="476"/>
    </location>
</feature>
<feature type="region of interest" description="Disordered" evidence="17">
    <location>
        <begin position="548"/>
        <end position="569"/>
    </location>
</feature>
<dbReference type="Pfam" id="PF00106">
    <property type="entry name" value="adh_short"/>
    <property type="match status" value="1"/>
</dbReference>
<feature type="compositionally biased region" description="Polar residues" evidence="17">
    <location>
        <begin position="555"/>
        <end position="566"/>
    </location>
</feature>
<dbReference type="Proteomes" id="UP000242875">
    <property type="component" value="Unassembled WGS sequence"/>
</dbReference>
<feature type="compositionally biased region" description="Polar residues" evidence="17">
    <location>
        <begin position="2090"/>
        <end position="2099"/>
    </location>
</feature>
<dbReference type="Gene3D" id="3.30.10.30">
    <property type="entry name" value="DYRK"/>
    <property type="match status" value="1"/>
</dbReference>
<dbReference type="SMART" id="SM00220">
    <property type="entry name" value="S_TKc"/>
    <property type="match status" value="1"/>
</dbReference>
<evidence type="ECO:0000256" key="14">
    <source>
        <dbReference type="ARBA" id="ARBA00049003"/>
    </source>
</evidence>
<sequence>MSRKSDQVVVVKSTLPRLKAPSSGDVTRVVSGERSQRYKTVSTRNNDHSRGTLSSTTMAKTLHGSERSSGKSVTSAPLVAGQRPKSSPQKIPTSTQPAAHRQTPESPSKRSERSILQSKKLLATKASGTLHGRSEPTSDTMKEKSEKTPTVPGKRATLSPPKTAQPSISNARQVGGDKSIRRSDPITPRSKPLVGTVATKPKEGTSPKARDDRKDIVKTGSTTTSTLNGTARSKIAESRARPDNSTTTKVRTQTSSQTKEGSKCVVKPKPVEKIISSVLVDTSLIKASRLPKPNKVASAPNTPQTRPRARTLAGNRAHDPASASGVSITPQTTLPAPKFKAFDLELQPKAIRGGGKVIQSTEIDLTPKTSSPEALEVSIPSVETKAHTSRRSLVSNENLAQASVKQSDMNAQKPTEQSASMKTSFKGVTLEASKIKAPNFPKASSSLIQAAARPHQRYDRSGDNGEVPPHISPSTSILSSRMDILDLSLSQDVPTTLLTSSKSSSGKAGVQFDAENALRLHRHNLTLFEQREITEYKSIWFIGSGTAKAGRETPRTSPKPTNSSHRISNDMVFDDDNGDYRFTPHDHLAYRYEVLSEFGKGSFGRVLKCMDHKEGKLRAVKIIRNRKRFQSQALTEVKILGLLRKWDPEGKFNNVEMTDSFQFRGHICIAFECLGLNLYDILKRKNFQGFHPTQIRRIATQILNSLSLLHSRRIIHCDLKPENVLLHERLPNVVKVIDFGSSCFEHDKVYTYIQSRFYRAPEVILGIAYTIAIDIWSFGCILAELYTGQPLFPGENEHEQMACIMEVIGLPPATLIEGCRRKQVFFGMYHVSQAVTPYLTRRTLDSSGKPRPYVNAKGRSRDPPGSRSLSSILKGADQSFINFVTLCLVWDPSARLTAASAFSHPYIRALGRISNPTLSSRASLKQISALQLLPKTSRLALHNLKDYIGLPGMIVQLTTFDCGGIAIALKFAHVLADAQAMINFVRDWASVNRAMLAYYSLPSLSPVFKPSLLDQASAGDIDAPKADAALLNISRSLRLHRYDCRARGLENDEEEVHLDVTFGFRKHLSLPETFLGSPITNAKVSLSGREACFDSLEKKAVCVRSSLAQFNASTLPALLHDLAFQADPHRHWNAFLGSHNTIITSWLRLHVYGIDFGGKVPPRYVEAVMPNVDGCVQIMEAGVERDDSDIHPAVADNVQLKPWYQETVSISMHLATEVMQRLRRTQVESLAGKWMEETHWTPNQAHVKNEDAKIEYSPYPGAAIAQDRLEPLLRSKAIELGADLRQGTEFVCFEQDANGVTALVRERDGGKEYKIHAQYMIAADGARSPIREALGITRKGRGHIRTIRSVLFRALLDEYLQSGISQFEIEQPDLKAFLTTYQDGRWVLMFTDDIERDDKTLREAVYKAIGRTDLDIDIITTGRWELTGLIANQYSSGRVFLAGDAAHTLPPTRGGYGANTGIDDTYNLAWKLEAVLSGKSSPTLLDTYNAERQPIGWLRHQQTFARPDYAAQSNGVADGETILDAEAMELGQLYRSASIIGAETDLPPAAKPDEWAGQPGTRAQHLWVTQGDKRISTLDLFPKGWVLLTLDQQWKLIASKAQQDTGIHLECILVGANVKFSNNKEFQHAFGVGPTGASLIRPDGYIAWHSPDLPSDALQVFTTAFAQVTCAARNLRFELVDADRNGYCNASETYFITGASRGIGLEFVKELLAWGNKVIAGARNPSTATKLQGVKSDNLYIVQLDVLDINSIKQAYVEVNKIAPKGLDVIVNNAGTVLAFGLNLETDVLQVSRTFMPLLEKRQRRLLVTISSNVGSNAIVAGMKQNFLGASYLVSKAAVNMLNTVFTYYYEPNGIVVLPIHPGLVKTDLTSTMSAEITTQESVKGMLRVMDNFTIKDMEVDEYLLELNFILLNGETAYKDATKAFKITLPSTANTWNVRVAVQQECSRSNVPFRDIRLDKVDVYKASISPSESKALLQEIKSGRRIANSEWKTSLLDELDLLSDYFTEQPNKRAIHLIVDCTDALLDNSEQLLHGEGKMDISADLPESEATHVTPAPSLSKKARPQGRARIGPMGTTTTQSFTHGKASDNVMTLTPSRSQEWERQRQAREKDVPEQLQGESNITYAERIKRLLDWTPRLGGEGGTIKDEQDTSNGFDELEGIEIKDEQSFIDRRAKVDQLYDTLGKATVVLIRCPPMGGKTSFAQLLERKTLREQVTVYNGKLRVIRISTLWFRTSNPDWIFTEEFEYLMGGLSWEEFIRECDYINTLLIIDEAQASFLKLSCNDAC</sequence>
<feature type="compositionally biased region" description="Basic and acidic residues" evidence="17">
    <location>
        <begin position="132"/>
        <end position="147"/>
    </location>
</feature>
<dbReference type="GO" id="GO:0043657">
    <property type="term" value="C:host cell"/>
    <property type="evidence" value="ECO:0007669"/>
    <property type="project" value="UniProtKB-SubCell"/>
</dbReference>
<dbReference type="GO" id="GO:0005737">
    <property type="term" value="C:cytoplasm"/>
    <property type="evidence" value="ECO:0007669"/>
    <property type="project" value="TreeGrafter"/>
</dbReference>
<dbReference type="GO" id="GO:0004712">
    <property type="term" value="F:protein serine/threonine/tyrosine kinase activity"/>
    <property type="evidence" value="ECO:0007669"/>
    <property type="project" value="UniProtKB-EC"/>
</dbReference>
<dbReference type="InterPro" id="IPR036188">
    <property type="entry name" value="FAD/NAD-bd_sf"/>
</dbReference>
<keyword evidence="10" id="KW-0418">Kinase</keyword>
<name>A0A261XW10_9FUNG</name>
<evidence type="ECO:0000256" key="4">
    <source>
        <dbReference type="ARBA" id="ARBA00013203"/>
    </source>
</evidence>
<dbReference type="InterPro" id="IPR023213">
    <property type="entry name" value="CAT-like_dom_sf"/>
</dbReference>
<comment type="catalytic activity">
    <reaction evidence="16">
        <text>L-tyrosyl-[protein] + ATP = O-phospho-L-tyrosyl-[protein] + ADP + H(+)</text>
        <dbReference type="Rhea" id="RHEA:10596"/>
        <dbReference type="Rhea" id="RHEA-COMP:10136"/>
        <dbReference type="Rhea" id="RHEA-COMP:20101"/>
        <dbReference type="ChEBI" id="CHEBI:15378"/>
        <dbReference type="ChEBI" id="CHEBI:30616"/>
        <dbReference type="ChEBI" id="CHEBI:46858"/>
        <dbReference type="ChEBI" id="CHEBI:61978"/>
        <dbReference type="ChEBI" id="CHEBI:456216"/>
        <dbReference type="EC" id="2.7.12.1"/>
    </reaction>
</comment>
<evidence type="ECO:0000256" key="17">
    <source>
        <dbReference type="SAM" id="MobiDB-lite"/>
    </source>
</evidence>
<comment type="similarity">
    <text evidence="3">Belongs to the protein kinase superfamily. CMGC Ser/Thr protein kinase family. MNB/DYRK subfamily.</text>
</comment>
<keyword evidence="12" id="KW-0067">ATP-binding</keyword>
<comment type="catalytic activity">
    <reaction evidence="14">
        <text>L-seryl-[protein] + ATP = O-phospho-L-seryl-[protein] + ADP + H(+)</text>
        <dbReference type="Rhea" id="RHEA:17989"/>
        <dbReference type="Rhea" id="RHEA-COMP:9863"/>
        <dbReference type="Rhea" id="RHEA-COMP:11604"/>
        <dbReference type="ChEBI" id="CHEBI:15378"/>
        <dbReference type="ChEBI" id="CHEBI:29999"/>
        <dbReference type="ChEBI" id="CHEBI:30616"/>
        <dbReference type="ChEBI" id="CHEBI:83421"/>
        <dbReference type="ChEBI" id="CHEBI:456216"/>
        <dbReference type="EC" id="2.7.12.1"/>
    </reaction>
</comment>
<evidence type="ECO:0000256" key="6">
    <source>
        <dbReference type="ARBA" id="ARBA00022527"/>
    </source>
</evidence>
<comment type="caution">
    <text evidence="19">The sequence shown here is derived from an EMBL/GenBank/DDBJ whole genome shotgun (WGS) entry which is preliminary data.</text>
</comment>
<dbReference type="InterPro" id="IPR050494">
    <property type="entry name" value="Ser_Thr_dual-spec_kinase"/>
</dbReference>
<evidence type="ECO:0000256" key="11">
    <source>
        <dbReference type="ARBA" id="ARBA00022827"/>
    </source>
</evidence>
<evidence type="ECO:0000256" key="1">
    <source>
        <dbReference type="ARBA" id="ARBA00004340"/>
    </source>
</evidence>
<feature type="domain" description="Protein kinase" evidence="18">
    <location>
        <begin position="592"/>
        <end position="907"/>
    </location>
</feature>
<evidence type="ECO:0000256" key="13">
    <source>
        <dbReference type="ARBA" id="ARBA00023002"/>
    </source>
</evidence>
<reference evidence="19 20" key="1">
    <citation type="journal article" date="2017" name="Mycologia">
        <title>Bifiguratus adelaidae, gen. et sp. nov., a new member of Mucoromycotina in endophytic and soil-dwelling habitats.</title>
        <authorList>
            <person name="Torres-Cruz T.J."/>
            <person name="Billingsley Tobias T.L."/>
            <person name="Almatruk M."/>
            <person name="Hesse C."/>
            <person name="Kuske C.R."/>
            <person name="Desiro A."/>
            <person name="Benucci G.M."/>
            <person name="Bonito G."/>
            <person name="Stajich J.E."/>
            <person name="Dunlap C."/>
            <person name="Arnold A.E."/>
            <person name="Porras-Alfaro A."/>
        </authorList>
    </citation>
    <scope>NUCLEOTIDE SEQUENCE [LARGE SCALE GENOMIC DNA]</scope>
    <source>
        <strain evidence="19 20">AZ0501</strain>
    </source>
</reference>
<keyword evidence="6" id="KW-0723">Serine/threonine-protein kinase</keyword>
<dbReference type="OrthoDB" id="2690153at2759"/>
<evidence type="ECO:0000256" key="12">
    <source>
        <dbReference type="ARBA" id="ARBA00022840"/>
    </source>
</evidence>
<dbReference type="PROSITE" id="PS00108">
    <property type="entry name" value="PROTEIN_KINASE_ST"/>
    <property type="match status" value="1"/>
</dbReference>
<dbReference type="InterPro" id="IPR002347">
    <property type="entry name" value="SDR_fam"/>
</dbReference>
<dbReference type="GO" id="GO:0016491">
    <property type="term" value="F:oxidoreductase activity"/>
    <property type="evidence" value="ECO:0007669"/>
    <property type="project" value="UniProtKB-KW"/>
</dbReference>
<dbReference type="InterPro" id="IPR008271">
    <property type="entry name" value="Ser/Thr_kinase_AS"/>
</dbReference>
<dbReference type="Pfam" id="PF01494">
    <property type="entry name" value="FAD_binding_3"/>
    <property type="match status" value="1"/>
</dbReference>
<dbReference type="SUPFAM" id="SSF56112">
    <property type="entry name" value="Protein kinase-like (PK-like)"/>
    <property type="match status" value="1"/>
</dbReference>
<dbReference type="InterPro" id="IPR011009">
    <property type="entry name" value="Kinase-like_dom_sf"/>
</dbReference>
<dbReference type="GO" id="GO:0005524">
    <property type="term" value="F:ATP binding"/>
    <property type="evidence" value="ECO:0007669"/>
    <property type="project" value="UniProtKB-KW"/>
</dbReference>
<dbReference type="InterPro" id="IPR000719">
    <property type="entry name" value="Prot_kinase_dom"/>
</dbReference>
<organism evidence="19 20">
    <name type="scientific">Bifiguratus adelaidae</name>
    <dbReference type="NCBI Taxonomy" id="1938954"/>
    <lineage>
        <taxon>Eukaryota</taxon>
        <taxon>Fungi</taxon>
        <taxon>Fungi incertae sedis</taxon>
        <taxon>Mucoromycota</taxon>
        <taxon>Mucoromycotina</taxon>
        <taxon>Endogonomycetes</taxon>
        <taxon>Endogonales</taxon>
        <taxon>Endogonales incertae sedis</taxon>
        <taxon>Bifiguratus</taxon>
    </lineage>
</organism>
<feature type="compositionally biased region" description="Polar residues" evidence="17">
    <location>
        <begin position="402"/>
        <end position="423"/>
    </location>
</feature>